<keyword evidence="1" id="KW-0732">Signal</keyword>
<gene>
    <name evidence="2" type="ORF">FGO68_gene3121</name>
</gene>
<dbReference type="Proteomes" id="UP000785679">
    <property type="component" value="Unassembled WGS sequence"/>
</dbReference>
<dbReference type="AlphaFoldDB" id="A0A8J8T9P9"/>
<name>A0A8J8T9P9_HALGN</name>
<comment type="caution">
    <text evidence="2">The sequence shown here is derived from an EMBL/GenBank/DDBJ whole genome shotgun (WGS) entry which is preliminary data.</text>
</comment>
<evidence type="ECO:0000313" key="3">
    <source>
        <dbReference type="Proteomes" id="UP000785679"/>
    </source>
</evidence>
<accession>A0A8J8T9P9</accession>
<evidence type="ECO:0000256" key="1">
    <source>
        <dbReference type="SAM" id="SignalP"/>
    </source>
</evidence>
<feature type="chain" id="PRO_5035256074" evidence="1">
    <location>
        <begin position="27"/>
        <end position="324"/>
    </location>
</feature>
<proteinExistence type="predicted"/>
<feature type="signal peptide" evidence="1">
    <location>
        <begin position="1"/>
        <end position="26"/>
    </location>
</feature>
<reference evidence="2" key="1">
    <citation type="submission" date="2019-06" db="EMBL/GenBank/DDBJ databases">
        <authorList>
            <person name="Zheng W."/>
        </authorList>
    </citation>
    <scope>NUCLEOTIDE SEQUENCE</scope>
    <source>
        <strain evidence="2">QDHG01</strain>
    </source>
</reference>
<dbReference type="EMBL" id="RRYP01000404">
    <property type="protein sequence ID" value="TNV87484.1"/>
    <property type="molecule type" value="Genomic_DNA"/>
</dbReference>
<sequence>MRFLSWAASLFQLTSIISLLFQQVRSQTCFSTRFPQVFGGINDDTKFYSLDVDTSGNIVIGGSTKDTGVGTHFSPTDPIILFQNSMAQYKWGYLLGGANNMKLVSGVAFYNSNSEVWAVGEPGSYSDPTTIFKFNAASGAIIIKAKLGAGKFQLSGGDKSFGFENGDLELVGTLNYGWVYMRLNPSSLASRVSYKQTFTQSSLDGSGAIGIQQIASEISVVVGNIRQNSTQTFLALTFVARKSSWWLNSYIIQSMGIAQSGVNYWKFRTMSYTSSTIWVCVDNSAGSQSGIYAIPLNEESPINQALGKYYQLATGKYMQGPYQN</sequence>
<evidence type="ECO:0000313" key="2">
    <source>
        <dbReference type="EMBL" id="TNV87484.1"/>
    </source>
</evidence>
<dbReference type="OrthoDB" id="327138at2759"/>
<organism evidence="2 3">
    <name type="scientific">Halteria grandinella</name>
    <dbReference type="NCBI Taxonomy" id="5974"/>
    <lineage>
        <taxon>Eukaryota</taxon>
        <taxon>Sar</taxon>
        <taxon>Alveolata</taxon>
        <taxon>Ciliophora</taxon>
        <taxon>Intramacronucleata</taxon>
        <taxon>Spirotrichea</taxon>
        <taxon>Stichotrichia</taxon>
        <taxon>Sporadotrichida</taxon>
        <taxon>Halteriidae</taxon>
        <taxon>Halteria</taxon>
    </lineage>
</organism>
<keyword evidence="3" id="KW-1185">Reference proteome</keyword>
<protein>
    <submittedName>
        <fullName evidence="2">Uncharacterized protein</fullName>
    </submittedName>
</protein>